<dbReference type="AlphaFoldDB" id="K9ZBS9"/>
<dbReference type="OrthoDB" id="571373at2"/>
<evidence type="ECO:0000313" key="3">
    <source>
        <dbReference type="Proteomes" id="UP000010474"/>
    </source>
</evidence>
<feature type="chain" id="PRO_5030173303" evidence="1">
    <location>
        <begin position="28"/>
        <end position="188"/>
    </location>
</feature>
<sequence length="188" mass="19188">MLKSITGVAMTLIGLSTSLMFPHVAIAEEIACQGSLGAITVDNVKVPQGKTCTLKGTTVKGNIVVERRATLKAIGAKVNGSIQAEGATLVDVNSSATVGGSIQVKQGSAARVVSTRVTGDVQFESNSGKMVANQNQIGGNLQAVQNTGGVTIQKNRINGNLQCKENAPSPVGGGNIVQGSKEDQCAKL</sequence>
<keyword evidence="1" id="KW-0732">Signal</keyword>
<dbReference type="RefSeq" id="WP_015213310.1">
    <property type="nucleotide sequence ID" value="NC_019771.1"/>
</dbReference>
<dbReference type="EMBL" id="CP003659">
    <property type="protein sequence ID" value="AFZ56658.1"/>
    <property type="molecule type" value="Genomic_DNA"/>
</dbReference>
<proteinExistence type="predicted"/>
<organism evidence="2 3">
    <name type="scientific">Anabaena cylindrica (strain ATCC 27899 / PCC 7122)</name>
    <dbReference type="NCBI Taxonomy" id="272123"/>
    <lineage>
        <taxon>Bacteria</taxon>
        <taxon>Bacillati</taxon>
        <taxon>Cyanobacteriota</taxon>
        <taxon>Cyanophyceae</taxon>
        <taxon>Nostocales</taxon>
        <taxon>Nostocaceae</taxon>
        <taxon>Anabaena</taxon>
    </lineage>
</organism>
<dbReference type="Proteomes" id="UP000010474">
    <property type="component" value="Chromosome"/>
</dbReference>
<dbReference type="HOGENOM" id="CLU_115319_0_0_3"/>
<keyword evidence="3" id="KW-1185">Reference proteome</keyword>
<dbReference type="PATRIC" id="fig|272123.3.peg.1188"/>
<accession>K9ZBS9</accession>
<name>K9ZBS9_ANACC</name>
<feature type="signal peptide" evidence="1">
    <location>
        <begin position="1"/>
        <end position="27"/>
    </location>
</feature>
<reference evidence="3" key="1">
    <citation type="journal article" date="2013" name="Proc. Natl. Acad. Sci. U.S.A.">
        <title>Improving the coverage of the cyanobacterial phylum using diversity-driven genome sequencing.</title>
        <authorList>
            <person name="Shih P.M."/>
            <person name="Wu D."/>
            <person name="Latifi A."/>
            <person name="Axen S.D."/>
            <person name="Fewer D.P."/>
            <person name="Talla E."/>
            <person name="Calteau A."/>
            <person name="Cai F."/>
            <person name="Tandeau de Marsac N."/>
            <person name="Rippka R."/>
            <person name="Herdman M."/>
            <person name="Sivonen K."/>
            <person name="Coursin T."/>
            <person name="Laurent T."/>
            <person name="Goodwin L."/>
            <person name="Nolan M."/>
            <person name="Davenport K.W."/>
            <person name="Han C.S."/>
            <person name="Rubin E.M."/>
            <person name="Eisen J.A."/>
            <person name="Woyke T."/>
            <person name="Gugger M."/>
            <person name="Kerfeld C.A."/>
        </authorList>
    </citation>
    <scope>NUCLEOTIDE SEQUENCE [LARGE SCALE GENOMIC DNA]</scope>
    <source>
        <strain evidence="3">ATCC 27899 / PCC 7122</strain>
    </source>
</reference>
<dbReference type="eggNOG" id="COG2374">
    <property type="taxonomic scope" value="Bacteria"/>
</dbReference>
<gene>
    <name evidence="2" type="ordered locus">Anacy_1088</name>
</gene>
<dbReference type="InterPro" id="IPR012332">
    <property type="entry name" value="Autotransporter_pectin_lyase_C"/>
</dbReference>
<dbReference type="STRING" id="272123.Anacy_1088"/>
<evidence type="ECO:0000256" key="1">
    <source>
        <dbReference type="SAM" id="SignalP"/>
    </source>
</evidence>
<dbReference type="Gene3D" id="2.160.20.20">
    <property type="match status" value="1"/>
</dbReference>
<dbReference type="KEGG" id="acy:Anacy_1088"/>
<protein>
    <submittedName>
        <fullName evidence="2">Uncharacterized protein</fullName>
    </submittedName>
</protein>
<evidence type="ECO:0000313" key="2">
    <source>
        <dbReference type="EMBL" id="AFZ56658.1"/>
    </source>
</evidence>